<dbReference type="EMBL" id="LR130778">
    <property type="protein sequence ID" value="VDN48631.1"/>
    <property type="molecule type" value="Genomic_DNA"/>
</dbReference>
<dbReference type="InterPro" id="IPR036318">
    <property type="entry name" value="FAD-bd_PCMH-like_sf"/>
</dbReference>
<keyword evidence="2" id="KW-0274">FAD</keyword>
<dbReference type="GO" id="GO:0016491">
    <property type="term" value="F:oxidoreductase activity"/>
    <property type="evidence" value="ECO:0007669"/>
    <property type="project" value="UniProtKB-KW"/>
</dbReference>
<evidence type="ECO:0000256" key="2">
    <source>
        <dbReference type="ARBA" id="ARBA00022827"/>
    </source>
</evidence>
<dbReference type="InterPro" id="IPR051312">
    <property type="entry name" value="Diverse_Substr_Oxidored"/>
</dbReference>
<gene>
    <name evidence="5" type="ORF">PATL70BA_2728</name>
</gene>
<dbReference type="InterPro" id="IPR005107">
    <property type="entry name" value="CO_DH_flav_C"/>
</dbReference>
<dbReference type="SMART" id="SM01092">
    <property type="entry name" value="CO_deh_flav_C"/>
    <property type="match status" value="1"/>
</dbReference>
<organism evidence="5 6">
    <name type="scientific">Petrocella atlantisensis</name>
    <dbReference type="NCBI Taxonomy" id="2173034"/>
    <lineage>
        <taxon>Bacteria</taxon>
        <taxon>Bacillati</taxon>
        <taxon>Bacillota</taxon>
        <taxon>Clostridia</taxon>
        <taxon>Lachnospirales</taxon>
        <taxon>Vallitaleaceae</taxon>
        <taxon>Petrocella</taxon>
    </lineage>
</organism>
<dbReference type="GO" id="GO:0071949">
    <property type="term" value="F:FAD binding"/>
    <property type="evidence" value="ECO:0007669"/>
    <property type="project" value="InterPro"/>
</dbReference>
<dbReference type="Proteomes" id="UP000279029">
    <property type="component" value="Chromosome"/>
</dbReference>
<dbReference type="SUPFAM" id="SSF56176">
    <property type="entry name" value="FAD-binding/transporter-associated domain-like"/>
    <property type="match status" value="1"/>
</dbReference>
<dbReference type="RefSeq" id="WP_125137742.1">
    <property type="nucleotide sequence ID" value="NZ_LR130778.1"/>
</dbReference>
<feature type="domain" description="FAD-binding PCMH-type" evidence="4">
    <location>
        <begin position="1"/>
        <end position="172"/>
    </location>
</feature>
<evidence type="ECO:0000256" key="1">
    <source>
        <dbReference type="ARBA" id="ARBA00022630"/>
    </source>
</evidence>
<evidence type="ECO:0000256" key="3">
    <source>
        <dbReference type="ARBA" id="ARBA00023002"/>
    </source>
</evidence>
<dbReference type="Pfam" id="PF00941">
    <property type="entry name" value="FAD_binding_5"/>
    <property type="match status" value="1"/>
</dbReference>
<dbReference type="InterPro" id="IPR036683">
    <property type="entry name" value="CO_DH_flav_C_dom_sf"/>
</dbReference>
<keyword evidence="1" id="KW-0285">Flavoprotein</keyword>
<dbReference type="PANTHER" id="PTHR42659">
    <property type="entry name" value="XANTHINE DEHYDROGENASE SUBUNIT C-RELATED"/>
    <property type="match status" value="1"/>
</dbReference>
<dbReference type="InterPro" id="IPR016169">
    <property type="entry name" value="FAD-bd_PCMH_sub2"/>
</dbReference>
<dbReference type="InterPro" id="IPR016167">
    <property type="entry name" value="FAD-bd_PCMH_sub1"/>
</dbReference>
<accession>A0A3P7PZR3</accession>
<keyword evidence="6" id="KW-1185">Reference proteome</keyword>
<dbReference type="OrthoDB" id="9789842at2"/>
<evidence type="ECO:0000313" key="6">
    <source>
        <dbReference type="Proteomes" id="UP000279029"/>
    </source>
</evidence>
<dbReference type="PROSITE" id="PS51387">
    <property type="entry name" value="FAD_PCMH"/>
    <property type="match status" value="1"/>
</dbReference>
<dbReference type="PANTHER" id="PTHR42659:SF2">
    <property type="entry name" value="XANTHINE DEHYDROGENASE SUBUNIT C-RELATED"/>
    <property type="match status" value="1"/>
</dbReference>
<sequence length="283" mass="31407">MVNTHYPTSYEEALELLNTYKPTIVAGGTDLMVRKRAWSDLPTNFDKDVLFVGQLEELNYIDRQGSNIHIGAGVTLEDIMDHFHTPTLLSEAIKIMASPAIRHSATLAGNVVNASPAGDTLPVLYVLDSVVVLESVEGIRHVPIHSFITGPGKTIMSHNEMIKEIILSGHKFNHSVYRKVGGRKADAISKLSVCMIMDIKKGIIQDFRAAFGAVGPTVIRDKAIESKLIGKSLTWLDDHTEDIGKWYEPIIKPIDDQRSSASYRKTCTINLLTDFIKHIKHHA</sequence>
<evidence type="ECO:0000313" key="5">
    <source>
        <dbReference type="EMBL" id="VDN48631.1"/>
    </source>
</evidence>
<dbReference type="InterPro" id="IPR002346">
    <property type="entry name" value="Mopterin_DH_FAD-bd"/>
</dbReference>
<evidence type="ECO:0000259" key="4">
    <source>
        <dbReference type="PROSITE" id="PS51387"/>
    </source>
</evidence>
<dbReference type="InterPro" id="IPR016166">
    <property type="entry name" value="FAD-bd_PCMH"/>
</dbReference>
<dbReference type="SUPFAM" id="SSF55447">
    <property type="entry name" value="CO dehydrogenase flavoprotein C-terminal domain-like"/>
    <property type="match status" value="1"/>
</dbReference>
<reference evidence="5 6" key="1">
    <citation type="submission" date="2018-09" db="EMBL/GenBank/DDBJ databases">
        <authorList>
            <person name="Postec A."/>
        </authorList>
    </citation>
    <scope>NUCLEOTIDE SEQUENCE [LARGE SCALE GENOMIC DNA]</scope>
    <source>
        <strain evidence="5">70B-A</strain>
    </source>
</reference>
<name>A0A3P7PZR3_9FIRM</name>
<dbReference type="Gene3D" id="3.30.43.10">
    <property type="entry name" value="Uridine Diphospho-n-acetylenolpyruvylglucosamine Reductase, domain 2"/>
    <property type="match status" value="1"/>
</dbReference>
<protein>
    <submittedName>
        <fullName evidence="5">Molybdopterin dehydrogenase</fullName>
    </submittedName>
</protein>
<keyword evidence="3" id="KW-0560">Oxidoreductase</keyword>
<proteinExistence type="predicted"/>
<dbReference type="Gene3D" id="3.30.390.50">
    <property type="entry name" value="CO dehydrogenase flavoprotein, C-terminal domain"/>
    <property type="match status" value="1"/>
</dbReference>
<dbReference type="Gene3D" id="3.30.465.10">
    <property type="match status" value="1"/>
</dbReference>
<dbReference type="KEGG" id="cbar:PATL70BA_2728"/>
<dbReference type="AlphaFoldDB" id="A0A3P7PZR3"/>
<dbReference type="Pfam" id="PF03450">
    <property type="entry name" value="CO_deh_flav_C"/>
    <property type="match status" value="1"/>
</dbReference>